<organism evidence="2 3">
    <name type="scientific">Cellulomonas soli</name>
    <dbReference type="NCBI Taxonomy" id="931535"/>
    <lineage>
        <taxon>Bacteria</taxon>
        <taxon>Bacillati</taxon>
        <taxon>Actinomycetota</taxon>
        <taxon>Actinomycetes</taxon>
        <taxon>Micrococcales</taxon>
        <taxon>Cellulomonadaceae</taxon>
        <taxon>Cellulomonas</taxon>
    </lineage>
</organism>
<gene>
    <name evidence="2" type="ORF">CSO01_17910</name>
</gene>
<comment type="caution">
    <text evidence="2">The sequence shown here is derived from an EMBL/GenBank/DDBJ whole genome shotgun (WGS) entry which is preliminary data.</text>
</comment>
<evidence type="ECO:0000256" key="1">
    <source>
        <dbReference type="SAM" id="Phobius"/>
    </source>
</evidence>
<protein>
    <submittedName>
        <fullName evidence="2">Uncharacterized protein</fullName>
    </submittedName>
</protein>
<feature type="transmembrane region" description="Helical" evidence="1">
    <location>
        <begin position="159"/>
        <end position="177"/>
    </location>
</feature>
<feature type="transmembrane region" description="Helical" evidence="1">
    <location>
        <begin position="48"/>
        <end position="67"/>
    </location>
</feature>
<feature type="transmembrane region" description="Helical" evidence="1">
    <location>
        <begin position="88"/>
        <end position="113"/>
    </location>
</feature>
<keyword evidence="1" id="KW-0812">Transmembrane</keyword>
<reference evidence="2 3" key="1">
    <citation type="submission" date="2019-07" db="EMBL/GenBank/DDBJ databases">
        <title>Whole genome shotgun sequence of Cellulomonas soli NBRC 109434.</title>
        <authorList>
            <person name="Hosoyama A."/>
            <person name="Uohara A."/>
            <person name="Ohji S."/>
            <person name="Ichikawa N."/>
        </authorList>
    </citation>
    <scope>NUCLEOTIDE SEQUENCE [LARGE SCALE GENOMIC DNA]</scope>
    <source>
        <strain evidence="2 3">NBRC 109434</strain>
    </source>
</reference>
<dbReference type="RefSeq" id="WP_146952837.1">
    <property type="nucleotide sequence ID" value="NZ_BAABBJ010000003.1"/>
</dbReference>
<proteinExistence type="predicted"/>
<evidence type="ECO:0000313" key="2">
    <source>
        <dbReference type="EMBL" id="GEP69076.1"/>
    </source>
</evidence>
<dbReference type="EMBL" id="BKAL01000005">
    <property type="protein sequence ID" value="GEP69076.1"/>
    <property type="molecule type" value="Genomic_DNA"/>
</dbReference>
<accession>A0A512PD48</accession>
<keyword evidence="1" id="KW-0472">Membrane</keyword>
<dbReference type="AlphaFoldDB" id="A0A512PD48"/>
<keyword evidence="3" id="KW-1185">Reference proteome</keyword>
<feature type="transmembrane region" description="Helical" evidence="1">
    <location>
        <begin position="135"/>
        <end position="152"/>
    </location>
</feature>
<name>A0A512PD48_9CELL</name>
<evidence type="ECO:0000313" key="3">
    <source>
        <dbReference type="Proteomes" id="UP000321798"/>
    </source>
</evidence>
<sequence>MKGHALATLTTKIRLDRALIGFVVASVAVFAGLGVNEVTGSQWGMVRTLGQYQSVLVAVLVASLLAQEAERGTLAWGLTQAVGRTQWLLWRIWLPAVAVLLGAGGLGLVLAVVRDATPAVWLEGLPTGALSSLDWQWPVGAALLALGIGTLAGVAARRVVPAVSLAGPIMIAVNVTVDATRGRLLAPAADLATAAWVGLGLEAAVAGLAVATAVCVLRRADA</sequence>
<feature type="transmembrane region" description="Helical" evidence="1">
    <location>
        <begin position="18"/>
        <end position="36"/>
    </location>
</feature>
<keyword evidence="1" id="KW-1133">Transmembrane helix</keyword>
<dbReference type="Proteomes" id="UP000321798">
    <property type="component" value="Unassembled WGS sequence"/>
</dbReference>
<feature type="transmembrane region" description="Helical" evidence="1">
    <location>
        <begin position="197"/>
        <end position="217"/>
    </location>
</feature>